<evidence type="ECO:0000313" key="3">
    <source>
        <dbReference type="Proteomes" id="UP001432027"/>
    </source>
</evidence>
<dbReference type="SUPFAM" id="SSF56281">
    <property type="entry name" value="Metallo-hydrolase/oxidoreductase"/>
    <property type="match status" value="1"/>
</dbReference>
<dbReference type="SMART" id="SM00849">
    <property type="entry name" value="Lactamase_B"/>
    <property type="match status" value="1"/>
</dbReference>
<name>A0AAV5UF60_9BILA</name>
<organism evidence="2 3">
    <name type="scientific">Pristionchus entomophagus</name>
    <dbReference type="NCBI Taxonomy" id="358040"/>
    <lineage>
        <taxon>Eukaryota</taxon>
        <taxon>Metazoa</taxon>
        <taxon>Ecdysozoa</taxon>
        <taxon>Nematoda</taxon>
        <taxon>Chromadorea</taxon>
        <taxon>Rhabditida</taxon>
        <taxon>Rhabditina</taxon>
        <taxon>Diplogasteromorpha</taxon>
        <taxon>Diplogasteroidea</taxon>
        <taxon>Neodiplogasteridae</taxon>
        <taxon>Pristionchus</taxon>
    </lineage>
</organism>
<proteinExistence type="predicted"/>
<gene>
    <name evidence="2" type="ORF">PENTCL1PPCAC_27149</name>
</gene>
<sequence>QMPSSSVKNTVDILIKGYVDGRRATGTVTLVNMMEHGLILVDAGDPWNGDELREKLKERGYTPDQVDVVVITHGHIDHCGNVSMFKKARFFMDGDCATKGVRGGEYEQSKFIEEDMHYLTPLVWIERRVGHTASDLIVVVGHSDRGGITVVAGDLFEDENDEEKWKENSQYPEEQETSREYVRQKADWIVPGHGDIFKVNKGVL</sequence>
<keyword evidence="3" id="KW-1185">Reference proteome</keyword>
<dbReference type="Pfam" id="PF00753">
    <property type="entry name" value="Lactamase_B"/>
    <property type="match status" value="1"/>
</dbReference>
<evidence type="ECO:0000313" key="2">
    <source>
        <dbReference type="EMBL" id="GMT04975.1"/>
    </source>
</evidence>
<reference evidence="2" key="1">
    <citation type="submission" date="2023-10" db="EMBL/GenBank/DDBJ databases">
        <title>Genome assembly of Pristionchus species.</title>
        <authorList>
            <person name="Yoshida K."/>
            <person name="Sommer R.J."/>
        </authorList>
    </citation>
    <scope>NUCLEOTIDE SEQUENCE</scope>
    <source>
        <strain evidence="2">RS0144</strain>
    </source>
</reference>
<dbReference type="InterPro" id="IPR001279">
    <property type="entry name" value="Metallo-B-lactamas"/>
</dbReference>
<dbReference type="EMBL" id="BTSX01000006">
    <property type="protein sequence ID" value="GMT04975.1"/>
    <property type="molecule type" value="Genomic_DNA"/>
</dbReference>
<protein>
    <recommendedName>
        <fullName evidence="1">Metallo-beta-lactamase domain-containing protein</fullName>
    </recommendedName>
</protein>
<dbReference type="Proteomes" id="UP001432027">
    <property type="component" value="Unassembled WGS sequence"/>
</dbReference>
<dbReference type="Gene3D" id="3.60.15.10">
    <property type="entry name" value="Ribonuclease Z/Hydroxyacylglutathione hydrolase-like"/>
    <property type="match status" value="1"/>
</dbReference>
<feature type="non-terminal residue" evidence="2">
    <location>
        <position position="1"/>
    </location>
</feature>
<dbReference type="AlphaFoldDB" id="A0AAV5UF60"/>
<feature type="domain" description="Metallo-beta-lactamase" evidence="1">
    <location>
        <begin position="25"/>
        <end position="193"/>
    </location>
</feature>
<dbReference type="PANTHER" id="PTHR23200">
    <property type="entry name" value="METALLO-BETA-LACTAMASE DOMAIN-CONTAINING PROTEIN 1"/>
    <property type="match status" value="1"/>
</dbReference>
<dbReference type="CDD" id="cd07711">
    <property type="entry name" value="MBLAC1-like_MBL-fold"/>
    <property type="match status" value="1"/>
</dbReference>
<dbReference type="InterPro" id="IPR036866">
    <property type="entry name" value="RibonucZ/Hydroxyglut_hydro"/>
</dbReference>
<evidence type="ECO:0000259" key="1">
    <source>
        <dbReference type="SMART" id="SM00849"/>
    </source>
</evidence>
<accession>A0AAV5UF60</accession>
<comment type="caution">
    <text evidence="2">The sequence shown here is derived from an EMBL/GenBank/DDBJ whole genome shotgun (WGS) entry which is preliminary data.</text>
</comment>
<dbReference type="PANTHER" id="PTHR23200:SF35">
    <property type="entry name" value="METALLO-BETA-LACTAMASE DOMAIN-CONTAINING PROTEIN"/>
    <property type="match status" value="1"/>
</dbReference>
<dbReference type="InterPro" id="IPR039344">
    <property type="entry name" value="MBLAC1"/>
</dbReference>